<dbReference type="Pfam" id="PF14430">
    <property type="entry name" value="Imm1"/>
    <property type="match status" value="1"/>
</dbReference>
<dbReference type="EMBL" id="AM279694">
    <property type="protein sequence ID" value="CAK50885.1"/>
    <property type="molecule type" value="Genomic_DNA"/>
</dbReference>
<gene>
    <name evidence="1" type="ORF">DSMT0042</name>
</gene>
<proteinExistence type="predicted"/>
<sequence length="154" mass="17082">MERATTRQGVDVAITRALAELESERKVSVGFDPGTTASFHVFDIPADAEVPKTAENSLTLGVNRATGYGGLIWWGEQFLEDTGHLTWVTKGDNPPTFDPRVTADPCYPLWYDKQNVVPLQKVQDALREFCFNGGSRPTVVEWEPSTVNGQRLEV</sequence>
<dbReference type="EMBL" id="AM279695">
    <property type="protein sequence ID" value="CAK51123.1"/>
    <property type="molecule type" value="Genomic_DNA"/>
</dbReference>
<name>Q0JWN8_STRAM</name>
<accession>Q0JWN8</accession>
<dbReference type="AlphaFoldDB" id="Q0JWN8"/>
<evidence type="ECO:0000313" key="1">
    <source>
        <dbReference type="EMBL" id="CAK51123.1"/>
    </source>
</evidence>
<organism evidence="1">
    <name type="scientific">Streptomyces ambofaciens</name>
    <dbReference type="NCBI Taxonomy" id="1889"/>
    <lineage>
        <taxon>Bacteria</taxon>
        <taxon>Bacillati</taxon>
        <taxon>Actinomycetota</taxon>
        <taxon>Actinomycetes</taxon>
        <taxon>Kitasatosporales</taxon>
        <taxon>Streptomycetaceae</taxon>
        <taxon>Streptomyces</taxon>
    </lineage>
</organism>
<dbReference type="InterPro" id="IPR025680">
    <property type="entry name" value="DddI"/>
</dbReference>
<protein>
    <recommendedName>
        <fullName evidence="2">Immunity protein Imm1</fullName>
    </recommendedName>
</protein>
<reference evidence="1" key="1">
    <citation type="journal article" date="2006" name="J. Bacteriol.">
        <title>Intraspecific variability of the terminal inverted repeats of the linear chromosome of Streptomyces ambofaciens.</title>
        <authorList>
            <person name="Choulet F."/>
            <person name="Gallois A."/>
            <person name="Aigle B."/>
            <person name="Mangenot S."/>
            <person name="Gerbaud C."/>
            <person name="Truong C."/>
            <person name="Francou F.X."/>
            <person name="Borges F."/>
            <person name="Fourrier C."/>
            <person name="Guerineau M."/>
            <person name="Decaris B."/>
            <person name="Barbe V."/>
            <person name="Pernodet J.L."/>
            <person name="Leblond P."/>
        </authorList>
    </citation>
    <scope>NUCLEOTIDE SEQUENCE</scope>
    <source>
        <strain evidence="1">DSM40697</strain>
    </source>
</reference>
<evidence type="ECO:0008006" key="2">
    <source>
        <dbReference type="Google" id="ProtNLM"/>
    </source>
</evidence>